<reference evidence="1" key="1">
    <citation type="submission" date="2019-08" db="EMBL/GenBank/DDBJ databases">
        <authorList>
            <person name="Kucharzyk K."/>
            <person name="Murdoch R.W."/>
            <person name="Higgins S."/>
            <person name="Loffler F."/>
        </authorList>
    </citation>
    <scope>NUCLEOTIDE SEQUENCE</scope>
</reference>
<proteinExistence type="predicted"/>
<comment type="caution">
    <text evidence="1">The sequence shown here is derived from an EMBL/GenBank/DDBJ whole genome shotgun (WGS) entry which is preliminary data.</text>
</comment>
<name>A0A645D2W9_9ZZZZ</name>
<dbReference type="EMBL" id="VSSQ01032444">
    <property type="protein sequence ID" value="MPM83706.1"/>
    <property type="molecule type" value="Genomic_DNA"/>
</dbReference>
<accession>A0A645D2W9</accession>
<gene>
    <name evidence="1" type="ORF">SDC9_130775</name>
</gene>
<evidence type="ECO:0000313" key="1">
    <source>
        <dbReference type="EMBL" id="MPM83706.1"/>
    </source>
</evidence>
<sequence>MLKQAAQVKQAAKVLQALEAQKKPEQVILMSCITEYQNMWKPKVWMQILKLKKVTDILLLRSETVSFLTETAMF</sequence>
<dbReference type="AlphaFoldDB" id="A0A645D2W9"/>
<protein>
    <submittedName>
        <fullName evidence="1">Uncharacterized protein</fullName>
    </submittedName>
</protein>
<organism evidence="1">
    <name type="scientific">bioreactor metagenome</name>
    <dbReference type="NCBI Taxonomy" id="1076179"/>
    <lineage>
        <taxon>unclassified sequences</taxon>
        <taxon>metagenomes</taxon>
        <taxon>ecological metagenomes</taxon>
    </lineage>
</organism>